<accession>A0AAD7C9R8</accession>
<name>A0AAD7C9R8_MYCRO</name>
<keyword evidence="4" id="KW-0378">Hydrolase</keyword>
<evidence type="ECO:0000313" key="7">
    <source>
        <dbReference type="EMBL" id="KAJ7643217.1"/>
    </source>
</evidence>
<feature type="compositionally biased region" description="Polar residues" evidence="6">
    <location>
        <begin position="78"/>
        <end position="90"/>
    </location>
</feature>
<sequence length="512" mass="54053">MPALSSLTSPHSHSNTPPRYSIYEPRSQLQIARFTPVASGKGAAIAHSANAALWGPLQAPPTSLVPAGANPPEGESSAARSVSTPPSNRTALGYNNPRAAHDTPHLAPCALDLLAAANADTPAHSLVVAHVRQWNGSRGAIGLLDGTPAHSVLDPSAPRIPPNVLQFRAHAVSAVPQCRPLPALESAPRHAPDIRVARVEAAHKLPVRRADSAQRAIPSLPRAFHPHSRAPSAILAPLPAAPTGGGVSKSRRLGAVPASRRLARASEFAHAGYPPVPAPSFFPRRAPSAVCSHGEPGCSHGELGCWHAAVAASLRDRSRPPGRQAAPPQRCFAAPQLGGRAREFCGRRPGPAREAYPRMRRRAGLTSPAKTPARPRPRRGAVLPLRALSVSVPGPHLCTAPQVPHEPFSPVRLSISPTRHLASRQLDSRTMRTESTSRDYILNLDGVEAMIASLKTFSAQLNQAVFKSYTVDGLLAGQFKTVGTFSYIRIYGAGHEVPAYKNGTLAVGQAAF</sequence>
<dbReference type="Pfam" id="PF00450">
    <property type="entry name" value="Peptidase_S10"/>
    <property type="match status" value="1"/>
</dbReference>
<feature type="region of interest" description="Disordered" evidence="6">
    <location>
        <begin position="1"/>
        <end position="21"/>
    </location>
</feature>
<keyword evidence="2" id="KW-0121">Carboxypeptidase</keyword>
<dbReference type="Proteomes" id="UP001221757">
    <property type="component" value="Unassembled WGS sequence"/>
</dbReference>
<keyword evidence="8" id="KW-1185">Reference proteome</keyword>
<dbReference type="Gene3D" id="3.40.50.12670">
    <property type="match status" value="1"/>
</dbReference>
<dbReference type="AlphaFoldDB" id="A0AAD7C9R8"/>
<evidence type="ECO:0000256" key="2">
    <source>
        <dbReference type="ARBA" id="ARBA00022645"/>
    </source>
</evidence>
<feature type="compositionally biased region" description="Polar residues" evidence="6">
    <location>
        <begin position="1"/>
        <end position="18"/>
    </location>
</feature>
<keyword evidence="3" id="KW-0645">Protease</keyword>
<gene>
    <name evidence="7" type="ORF">B0H17DRAFT_1339143</name>
</gene>
<dbReference type="GO" id="GO:0006508">
    <property type="term" value="P:proteolysis"/>
    <property type="evidence" value="ECO:0007669"/>
    <property type="project" value="UniProtKB-KW"/>
</dbReference>
<evidence type="ECO:0000256" key="5">
    <source>
        <dbReference type="ARBA" id="ARBA00023180"/>
    </source>
</evidence>
<comment type="similarity">
    <text evidence="1">Belongs to the peptidase S10 family.</text>
</comment>
<evidence type="ECO:0000313" key="8">
    <source>
        <dbReference type="Proteomes" id="UP001221757"/>
    </source>
</evidence>
<organism evidence="7 8">
    <name type="scientific">Mycena rosella</name>
    <name type="common">Pink bonnet</name>
    <name type="synonym">Agaricus rosellus</name>
    <dbReference type="NCBI Taxonomy" id="1033263"/>
    <lineage>
        <taxon>Eukaryota</taxon>
        <taxon>Fungi</taxon>
        <taxon>Dikarya</taxon>
        <taxon>Basidiomycota</taxon>
        <taxon>Agaricomycotina</taxon>
        <taxon>Agaricomycetes</taxon>
        <taxon>Agaricomycetidae</taxon>
        <taxon>Agaricales</taxon>
        <taxon>Marasmiineae</taxon>
        <taxon>Mycenaceae</taxon>
        <taxon>Mycena</taxon>
    </lineage>
</organism>
<evidence type="ECO:0000256" key="6">
    <source>
        <dbReference type="SAM" id="MobiDB-lite"/>
    </source>
</evidence>
<feature type="region of interest" description="Disordered" evidence="6">
    <location>
        <begin position="63"/>
        <end position="99"/>
    </location>
</feature>
<comment type="caution">
    <text evidence="7">The sequence shown here is derived from an EMBL/GenBank/DDBJ whole genome shotgun (WGS) entry which is preliminary data.</text>
</comment>
<reference evidence="7" key="1">
    <citation type="submission" date="2023-03" db="EMBL/GenBank/DDBJ databases">
        <title>Massive genome expansion in bonnet fungi (Mycena s.s.) driven by repeated elements and novel gene families across ecological guilds.</title>
        <authorList>
            <consortium name="Lawrence Berkeley National Laboratory"/>
            <person name="Harder C.B."/>
            <person name="Miyauchi S."/>
            <person name="Viragh M."/>
            <person name="Kuo A."/>
            <person name="Thoen E."/>
            <person name="Andreopoulos B."/>
            <person name="Lu D."/>
            <person name="Skrede I."/>
            <person name="Drula E."/>
            <person name="Henrissat B."/>
            <person name="Morin E."/>
            <person name="Kohler A."/>
            <person name="Barry K."/>
            <person name="LaButti K."/>
            <person name="Morin E."/>
            <person name="Salamov A."/>
            <person name="Lipzen A."/>
            <person name="Mereny Z."/>
            <person name="Hegedus B."/>
            <person name="Baldrian P."/>
            <person name="Stursova M."/>
            <person name="Weitz H."/>
            <person name="Taylor A."/>
            <person name="Grigoriev I.V."/>
            <person name="Nagy L.G."/>
            <person name="Martin F."/>
            <person name="Kauserud H."/>
        </authorList>
    </citation>
    <scope>NUCLEOTIDE SEQUENCE</scope>
    <source>
        <strain evidence="7">CBHHK067</strain>
    </source>
</reference>
<evidence type="ECO:0000256" key="4">
    <source>
        <dbReference type="ARBA" id="ARBA00022801"/>
    </source>
</evidence>
<dbReference type="SUPFAM" id="SSF53474">
    <property type="entry name" value="alpha/beta-Hydrolases"/>
    <property type="match status" value="1"/>
</dbReference>
<proteinExistence type="inferred from homology"/>
<evidence type="ECO:0000256" key="3">
    <source>
        <dbReference type="ARBA" id="ARBA00022670"/>
    </source>
</evidence>
<protein>
    <recommendedName>
        <fullName evidence="9">Carboxypeptidase</fullName>
    </recommendedName>
</protein>
<keyword evidence="5" id="KW-0325">Glycoprotein</keyword>
<dbReference type="InterPro" id="IPR001563">
    <property type="entry name" value="Peptidase_S10"/>
</dbReference>
<evidence type="ECO:0000256" key="1">
    <source>
        <dbReference type="ARBA" id="ARBA00009431"/>
    </source>
</evidence>
<dbReference type="GO" id="GO:0004185">
    <property type="term" value="F:serine-type carboxypeptidase activity"/>
    <property type="evidence" value="ECO:0007669"/>
    <property type="project" value="InterPro"/>
</dbReference>
<dbReference type="InterPro" id="IPR029058">
    <property type="entry name" value="AB_hydrolase_fold"/>
</dbReference>
<evidence type="ECO:0008006" key="9">
    <source>
        <dbReference type="Google" id="ProtNLM"/>
    </source>
</evidence>
<dbReference type="EMBL" id="JARKIE010000408">
    <property type="protein sequence ID" value="KAJ7643217.1"/>
    <property type="molecule type" value="Genomic_DNA"/>
</dbReference>